<name>A0ABM9M004_9MYCO</name>
<keyword evidence="2" id="KW-0808">Transferase</keyword>
<dbReference type="PANTHER" id="PTHR43777">
    <property type="entry name" value="MOLYBDENUM COFACTOR CYTIDYLYLTRANSFERASE"/>
    <property type="match status" value="1"/>
</dbReference>
<dbReference type="PANTHER" id="PTHR43777:SF1">
    <property type="entry name" value="MOLYBDENUM COFACTOR CYTIDYLYLTRANSFERASE"/>
    <property type="match status" value="1"/>
</dbReference>
<evidence type="ECO:0000313" key="2">
    <source>
        <dbReference type="EMBL" id="CAJ1507693.1"/>
    </source>
</evidence>
<dbReference type="InterPro" id="IPR029044">
    <property type="entry name" value="Nucleotide-diphossugar_trans"/>
</dbReference>
<reference evidence="2 3" key="1">
    <citation type="submission" date="2023-08" db="EMBL/GenBank/DDBJ databases">
        <authorList>
            <person name="Folkvardsen B D."/>
            <person name="Norman A."/>
        </authorList>
    </citation>
    <scope>NUCLEOTIDE SEQUENCE [LARGE SCALE GENOMIC DNA]</scope>
    <source>
        <strain evidence="2 3">Mu0053</strain>
    </source>
</reference>
<evidence type="ECO:0000259" key="1">
    <source>
        <dbReference type="Pfam" id="PF12804"/>
    </source>
</evidence>
<dbReference type="RefSeq" id="WP_308478970.1">
    <property type="nucleotide sequence ID" value="NZ_OY726397.1"/>
</dbReference>
<accession>A0ABM9M004</accession>
<gene>
    <name evidence="2" type="ORF">MU0053_003597</name>
</gene>
<dbReference type="Pfam" id="PF12804">
    <property type="entry name" value="NTP_transf_3"/>
    <property type="match status" value="1"/>
</dbReference>
<dbReference type="EMBL" id="OY726397">
    <property type="protein sequence ID" value="CAJ1507693.1"/>
    <property type="molecule type" value="Genomic_DNA"/>
</dbReference>
<dbReference type="Gene3D" id="3.90.550.10">
    <property type="entry name" value="Spore Coat Polysaccharide Biosynthesis Protein SpsA, Chain A"/>
    <property type="match status" value="1"/>
</dbReference>
<dbReference type="Proteomes" id="UP001190465">
    <property type="component" value="Chromosome"/>
</dbReference>
<feature type="domain" description="MobA-like NTP transferase" evidence="1">
    <location>
        <begin position="9"/>
        <end position="161"/>
    </location>
</feature>
<sequence>MSEPGSAVGILLAAGAGTRYGMPKVLADDGDWLRHGIAALTDGGCDEVLVVLGAAIVEVPPPARAVIAEDWSAGMSASVRAGLAAAAGRYAVLHVVDTPDVGADVVARLLAAARAGESGLARAVFDGRPGHPVVIARAHWPAVIACLHGDHGARDFLAARADVVAVECADLATGVDIDTR</sequence>
<proteinExistence type="predicted"/>
<organism evidence="2 3">
    <name type="scientific">[Mycobacterium] burgundiense</name>
    <dbReference type="NCBI Taxonomy" id="3064286"/>
    <lineage>
        <taxon>Bacteria</taxon>
        <taxon>Bacillati</taxon>
        <taxon>Actinomycetota</taxon>
        <taxon>Actinomycetes</taxon>
        <taxon>Mycobacteriales</taxon>
        <taxon>Mycobacteriaceae</taxon>
        <taxon>Mycolicibacterium</taxon>
    </lineage>
</organism>
<dbReference type="GO" id="GO:0016740">
    <property type="term" value="F:transferase activity"/>
    <property type="evidence" value="ECO:0007669"/>
    <property type="project" value="UniProtKB-KW"/>
</dbReference>
<dbReference type="SUPFAM" id="SSF53448">
    <property type="entry name" value="Nucleotide-diphospho-sugar transferases"/>
    <property type="match status" value="1"/>
</dbReference>
<dbReference type="InterPro" id="IPR025877">
    <property type="entry name" value="MobA-like_NTP_Trfase"/>
</dbReference>
<keyword evidence="3" id="KW-1185">Reference proteome</keyword>
<protein>
    <submittedName>
        <fullName evidence="2">NTP transferase domain-containing protein</fullName>
    </submittedName>
</protein>
<evidence type="ECO:0000313" key="3">
    <source>
        <dbReference type="Proteomes" id="UP001190465"/>
    </source>
</evidence>